<evidence type="ECO:0000313" key="2">
    <source>
        <dbReference type="Proteomes" id="UP000799536"/>
    </source>
</evidence>
<dbReference type="AlphaFoldDB" id="A0A9P4JJH7"/>
<dbReference type="EMBL" id="ML994076">
    <property type="protein sequence ID" value="KAF2199424.1"/>
    <property type="molecule type" value="Genomic_DNA"/>
</dbReference>
<protein>
    <submittedName>
        <fullName evidence="1">Uncharacterized protein</fullName>
    </submittedName>
</protein>
<reference evidence="1" key="1">
    <citation type="journal article" date="2020" name="Stud. Mycol.">
        <title>101 Dothideomycetes genomes: a test case for predicting lifestyles and emergence of pathogens.</title>
        <authorList>
            <person name="Haridas S."/>
            <person name="Albert R."/>
            <person name="Binder M."/>
            <person name="Bloem J."/>
            <person name="Labutti K."/>
            <person name="Salamov A."/>
            <person name="Andreopoulos B."/>
            <person name="Baker S."/>
            <person name="Barry K."/>
            <person name="Bills G."/>
            <person name="Bluhm B."/>
            <person name="Cannon C."/>
            <person name="Castanera R."/>
            <person name="Culley D."/>
            <person name="Daum C."/>
            <person name="Ezra D."/>
            <person name="Gonzalez J."/>
            <person name="Henrissat B."/>
            <person name="Kuo A."/>
            <person name="Liang C."/>
            <person name="Lipzen A."/>
            <person name="Lutzoni F."/>
            <person name="Magnuson J."/>
            <person name="Mondo S."/>
            <person name="Nolan M."/>
            <person name="Ohm R."/>
            <person name="Pangilinan J."/>
            <person name="Park H.-J."/>
            <person name="Ramirez L."/>
            <person name="Alfaro M."/>
            <person name="Sun H."/>
            <person name="Tritt A."/>
            <person name="Yoshinaga Y."/>
            <person name="Zwiers L.-H."/>
            <person name="Turgeon B."/>
            <person name="Goodwin S."/>
            <person name="Spatafora J."/>
            <person name="Crous P."/>
            <person name="Grigoriev I."/>
        </authorList>
    </citation>
    <scope>NUCLEOTIDE SEQUENCE</scope>
    <source>
        <strain evidence="1">ATCC 74209</strain>
    </source>
</reference>
<sequence>MASPSINMPSLPSDVLPIHLHVMPHSRFLHNHDTFEHLFNNLMSDQDVQIQELMRPDQSNAFTVRTTSHLISGRAPWTLDDAPTFPWAQEPDGGVQIDDPQYHRHMPPFPTVWHRVHRCERCNPTDPNVYRHIVITSTRLNKDMKRLANFMMSTRGWTETDAVQFAMRQQNAMRRRRVLDEREAQEVLRQQQDAARAAFQAALAASVAGQVESQSVPEVQEGRGQGGWGVQGEVIATDTADAAIATC</sequence>
<evidence type="ECO:0000313" key="1">
    <source>
        <dbReference type="EMBL" id="KAF2199424.1"/>
    </source>
</evidence>
<accession>A0A9P4JJH7</accession>
<proteinExistence type="predicted"/>
<comment type="caution">
    <text evidence="1">The sequence shown here is derived from an EMBL/GenBank/DDBJ whole genome shotgun (WGS) entry which is preliminary data.</text>
</comment>
<name>A0A9P4JJH7_9PLEO</name>
<gene>
    <name evidence="1" type="ORF">GQ43DRAFT_117186</name>
</gene>
<dbReference type="Proteomes" id="UP000799536">
    <property type="component" value="Unassembled WGS sequence"/>
</dbReference>
<keyword evidence="2" id="KW-1185">Reference proteome</keyword>
<organism evidence="1 2">
    <name type="scientific">Delitschia confertaspora ATCC 74209</name>
    <dbReference type="NCBI Taxonomy" id="1513339"/>
    <lineage>
        <taxon>Eukaryota</taxon>
        <taxon>Fungi</taxon>
        <taxon>Dikarya</taxon>
        <taxon>Ascomycota</taxon>
        <taxon>Pezizomycotina</taxon>
        <taxon>Dothideomycetes</taxon>
        <taxon>Pleosporomycetidae</taxon>
        <taxon>Pleosporales</taxon>
        <taxon>Delitschiaceae</taxon>
        <taxon>Delitschia</taxon>
    </lineage>
</organism>